<protein>
    <submittedName>
        <fullName evidence="2">Methyltransferase type 11</fullName>
    </submittedName>
</protein>
<evidence type="ECO:0000259" key="1">
    <source>
        <dbReference type="Pfam" id="PF08241"/>
    </source>
</evidence>
<organism evidence="2 3">
    <name type="scientific">Thermosipho melanesiensis</name>
    <dbReference type="NCBI Taxonomy" id="46541"/>
    <lineage>
        <taxon>Bacteria</taxon>
        <taxon>Thermotogati</taxon>
        <taxon>Thermotogota</taxon>
        <taxon>Thermotogae</taxon>
        <taxon>Thermotogales</taxon>
        <taxon>Fervidobacteriaceae</taxon>
        <taxon>Thermosipho</taxon>
    </lineage>
</organism>
<dbReference type="InterPro" id="IPR029063">
    <property type="entry name" value="SAM-dependent_MTases_sf"/>
</dbReference>
<dbReference type="GO" id="GO:0032259">
    <property type="term" value="P:methylation"/>
    <property type="evidence" value="ECO:0007669"/>
    <property type="project" value="UniProtKB-KW"/>
</dbReference>
<dbReference type="Gene3D" id="3.40.50.150">
    <property type="entry name" value="Vaccinia Virus protein VP39"/>
    <property type="match status" value="1"/>
</dbReference>
<dbReference type="RefSeq" id="WP_012057784.1">
    <property type="nucleotide sequence ID" value="NZ_CP007389.1"/>
</dbReference>
<accession>A0ABN4UYN0</accession>
<dbReference type="SUPFAM" id="SSF53335">
    <property type="entry name" value="S-adenosyl-L-methionine-dependent methyltransferases"/>
    <property type="match status" value="1"/>
</dbReference>
<keyword evidence="2" id="KW-0808">Transferase</keyword>
<gene>
    <name evidence="2" type="ORF">BW47_08385</name>
</gene>
<dbReference type="EMBL" id="CP007389">
    <property type="protein sequence ID" value="APT74484.1"/>
    <property type="molecule type" value="Genomic_DNA"/>
</dbReference>
<dbReference type="Proteomes" id="UP000185490">
    <property type="component" value="Chromosome"/>
</dbReference>
<dbReference type="GO" id="GO:0008168">
    <property type="term" value="F:methyltransferase activity"/>
    <property type="evidence" value="ECO:0007669"/>
    <property type="project" value="UniProtKB-KW"/>
</dbReference>
<evidence type="ECO:0000313" key="3">
    <source>
        <dbReference type="Proteomes" id="UP000185490"/>
    </source>
</evidence>
<proteinExistence type="predicted"/>
<feature type="domain" description="Methyltransferase type 11" evidence="1">
    <location>
        <begin position="46"/>
        <end position="137"/>
    </location>
</feature>
<evidence type="ECO:0000313" key="2">
    <source>
        <dbReference type="EMBL" id="APT74484.1"/>
    </source>
</evidence>
<dbReference type="PANTHER" id="PTHR43861">
    <property type="entry name" value="TRANS-ACONITATE 2-METHYLTRANSFERASE-RELATED"/>
    <property type="match status" value="1"/>
</dbReference>
<keyword evidence="3" id="KW-1185">Reference proteome</keyword>
<sequence>MKAYEYYNKIANIYDQMYEDKRWIALRKAVKFYIRNTLQGIRGKVLDIGTGTGYWIEFFLKEGFQVFALEPSENILNVAREKYKDKVVYFCSTIEEFEFNEKFEVLNLQGDVLSYVDDLDIVMNKLKKMIKPGGYLFATVDSYYYMKHLVKRYGSLEEYKIFEKTHVTTVGSQYGVFKSHCFTIEDIYSLERYGFKVLEIRGCGNSDDFETEVKNSNFVENSEHIYFSMLKL</sequence>
<dbReference type="PANTHER" id="PTHR43861:SF6">
    <property type="entry name" value="METHYLTRANSFERASE TYPE 11"/>
    <property type="match status" value="1"/>
</dbReference>
<dbReference type="Pfam" id="PF08241">
    <property type="entry name" value="Methyltransf_11"/>
    <property type="match status" value="1"/>
</dbReference>
<dbReference type="InterPro" id="IPR013216">
    <property type="entry name" value="Methyltransf_11"/>
</dbReference>
<keyword evidence="2" id="KW-0489">Methyltransferase</keyword>
<dbReference type="CDD" id="cd02440">
    <property type="entry name" value="AdoMet_MTases"/>
    <property type="match status" value="1"/>
</dbReference>
<name>A0ABN4UYN0_9BACT</name>
<reference evidence="2 3" key="1">
    <citation type="submission" date="2014-02" db="EMBL/GenBank/DDBJ databases">
        <title>Diversity of Thermotogales isolates from hydrothermal vents.</title>
        <authorList>
            <person name="Haverkamp T.H.A."/>
            <person name="Lossouarn J."/>
            <person name="Geslin C."/>
            <person name="Nesbo C.L."/>
        </authorList>
    </citation>
    <scope>NUCLEOTIDE SEQUENCE [LARGE SCALE GENOMIC DNA]</scope>
    <source>
        <strain evidence="2 3">431</strain>
    </source>
</reference>